<feature type="compositionally biased region" description="Low complexity" evidence="1">
    <location>
        <begin position="268"/>
        <end position="287"/>
    </location>
</feature>
<feature type="compositionally biased region" description="Low complexity" evidence="1">
    <location>
        <begin position="77"/>
        <end position="98"/>
    </location>
</feature>
<keyword evidence="3" id="KW-1185">Reference proteome</keyword>
<feature type="region of interest" description="Disordered" evidence="1">
    <location>
        <begin position="333"/>
        <end position="358"/>
    </location>
</feature>
<proteinExistence type="predicted"/>
<gene>
    <name evidence="2" type="ORF">CVT25_010948</name>
</gene>
<feature type="compositionally biased region" description="Polar residues" evidence="1">
    <location>
        <begin position="346"/>
        <end position="358"/>
    </location>
</feature>
<feature type="compositionally biased region" description="Polar residues" evidence="1">
    <location>
        <begin position="99"/>
        <end position="143"/>
    </location>
</feature>
<protein>
    <submittedName>
        <fullName evidence="2">Uncharacterized protein</fullName>
    </submittedName>
</protein>
<evidence type="ECO:0000313" key="2">
    <source>
        <dbReference type="EMBL" id="PPQ77366.1"/>
    </source>
</evidence>
<name>A0A409WFT5_PSICY</name>
<organism evidence="2 3">
    <name type="scientific">Psilocybe cyanescens</name>
    <dbReference type="NCBI Taxonomy" id="93625"/>
    <lineage>
        <taxon>Eukaryota</taxon>
        <taxon>Fungi</taxon>
        <taxon>Dikarya</taxon>
        <taxon>Basidiomycota</taxon>
        <taxon>Agaricomycotina</taxon>
        <taxon>Agaricomycetes</taxon>
        <taxon>Agaricomycetidae</taxon>
        <taxon>Agaricales</taxon>
        <taxon>Agaricineae</taxon>
        <taxon>Strophariaceae</taxon>
        <taxon>Psilocybe</taxon>
    </lineage>
</organism>
<reference evidence="2 3" key="1">
    <citation type="journal article" date="2018" name="Evol. Lett.">
        <title>Horizontal gene cluster transfer increased hallucinogenic mushroom diversity.</title>
        <authorList>
            <person name="Reynolds H.T."/>
            <person name="Vijayakumar V."/>
            <person name="Gluck-Thaler E."/>
            <person name="Korotkin H.B."/>
            <person name="Matheny P.B."/>
            <person name="Slot J.C."/>
        </authorList>
    </citation>
    <scope>NUCLEOTIDE SEQUENCE [LARGE SCALE GENOMIC DNA]</scope>
    <source>
        <strain evidence="2 3">2631</strain>
    </source>
</reference>
<evidence type="ECO:0000256" key="1">
    <source>
        <dbReference type="SAM" id="MobiDB-lite"/>
    </source>
</evidence>
<dbReference type="EMBL" id="NHYD01003440">
    <property type="protein sequence ID" value="PPQ77366.1"/>
    <property type="molecule type" value="Genomic_DNA"/>
</dbReference>
<dbReference type="Proteomes" id="UP000283269">
    <property type="component" value="Unassembled WGS sequence"/>
</dbReference>
<comment type="caution">
    <text evidence="2">The sequence shown here is derived from an EMBL/GenBank/DDBJ whole genome shotgun (WGS) entry which is preliminary data.</text>
</comment>
<sequence length="358" mass="38436">MLRWAHTDPPPPAKEAGYKNRGWPGCCRPPSPSEYDLIEIEDWPAVKIVHDVPIPRPIEAILKSLPLPFKLNNAQPTSPTSRSSSSKPSTSSSVRKTTGVTTPSKPSVLSTKAMNTPSYSRGRSPHATSPGANLSRTPSGTAISSSVPSPSSMDTIRRKTVTSGTPDRRLEGVQSTHSSPSRKSIDIVNPVSPRRVSSVRRPTLTPATTSVSVSKIVAEDSRSPRTTNNQDNPGKRRPSLSGSASQQVPRNPVQLSFIAPRTSKPNDDCSASSSSGSSDGLGSISDSTVTSEGGFTDYLSDESEAELQRQAEAKAIVVAQNLQEENEFKMARQQLAHIDLRPPKSWNPTNTTPKKLTI</sequence>
<dbReference type="OrthoDB" id="3217643at2759"/>
<dbReference type="InParanoid" id="A0A409WFT5"/>
<dbReference type="AlphaFoldDB" id="A0A409WFT5"/>
<feature type="region of interest" description="Disordered" evidence="1">
    <location>
        <begin position="1"/>
        <end position="25"/>
    </location>
</feature>
<accession>A0A409WFT5</accession>
<dbReference type="STRING" id="93625.A0A409WFT5"/>
<feature type="compositionally biased region" description="Polar residues" evidence="1">
    <location>
        <begin position="240"/>
        <end position="249"/>
    </location>
</feature>
<feature type="compositionally biased region" description="Polar residues" evidence="1">
    <location>
        <begin position="173"/>
        <end position="182"/>
    </location>
</feature>
<feature type="compositionally biased region" description="Low complexity" evidence="1">
    <location>
        <begin position="190"/>
        <end position="202"/>
    </location>
</feature>
<feature type="region of interest" description="Disordered" evidence="1">
    <location>
        <begin position="69"/>
        <end position="303"/>
    </location>
</feature>
<evidence type="ECO:0000313" key="3">
    <source>
        <dbReference type="Proteomes" id="UP000283269"/>
    </source>
</evidence>